<comment type="caution">
    <text evidence="1">The sequence shown here is derived from an EMBL/GenBank/DDBJ whole genome shotgun (WGS) entry which is preliminary data.</text>
</comment>
<evidence type="ECO:0000313" key="1">
    <source>
        <dbReference type="EMBL" id="MDG3002467.1"/>
    </source>
</evidence>
<dbReference type="InterPro" id="IPR025459">
    <property type="entry name" value="DUF4279"/>
</dbReference>
<evidence type="ECO:0000313" key="2">
    <source>
        <dbReference type="Proteomes" id="UP001216907"/>
    </source>
</evidence>
<gene>
    <name evidence="1" type="ORF">PZE19_01595</name>
</gene>
<reference evidence="1 2" key="1">
    <citation type="submission" date="2023-03" db="EMBL/GenBank/DDBJ databases">
        <title>Paludisphaera mucosa sp. nov. a novel planctomycete from northern fen.</title>
        <authorList>
            <person name="Ivanova A."/>
        </authorList>
    </citation>
    <scope>NUCLEOTIDE SEQUENCE [LARGE SCALE GENOMIC DNA]</scope>
    <source>
        <strain evidence="1 2">Pla2</strain>
    </source>
</reference>
<accession>A0ABT6F4F1</accession>
<organism evidence="1 2">
    <name type="scientific">Paludisphaera mucosa</name>
    <dbReference type="NCBI Taxonomy" id="3030827"/>
    <lineage>
        <taxon>Bacteria</taxon>
        <taxon>Pseudomonadati</taxon>
        <taxon>Planctomycetota</taxon>
        <taxon>Planctomycetia</taxon>
        <taxon>Isosphaerales</taxon>
        <taxon>Isosphaeraceae</taxon>
        <taxon>Paludisphaera</taxon>
    </lineage>
</organism>
<keyword evidence="2" id="KW-1185">Reference proteome</keyword>
<dbReference type="RefSeq" id="WP_277858831.1">
    <property type="nucleotide sequence ID" value="NZ_JARRAG010000001.1"/>
</dbReference>
<protein>
    <submittedName>
        <fullName evidence="1">DUF4279 domain-containing protein</fullName>
    </submittedName>
</protein>
<name>A0ABT6F4F1_9BACT</name>
<dbReference type="EMBL" id="JARRAG010000001">
    <property type="protein sequence ID" value="MDG3002467.1"/>
    <property type="molecule type" value="Genomic_DNA"/>
</dbReference>
<sequence>MEDDVEDGSWSRCSAILRIFGTIADLDEITRTLGLIPTHFHRRGDRQRVPALGDYEHDMWSYSPPVPAEEPLDVHIQTLWAHIAPHTDYLLGLKRTLTVDVFCCLASPGAQGIEVSHRSLEMFTRLEVPFGVSLVV</sequence>
<dbReference type="Proteomes" id="UP001216907">
    <property type="component" value="Unassembled WGS sequence"/>
</dbReference>
<proteinExistence type="predicted"/>
<dbReference type="Pfam" id="PF14106">
    <property type="entry name" value="DUF4279"/>
    <property type="match status" value="1"/>
</dbReference>